<comment type="caution">
    <text evidence="2">The sequence shown here is derived from an EMBL/GenBank/DDBJ whole genome shotgun (WGS) entry which is preliminary data.</text>
</comment>
<organism evidence="2 3">
    <name type="scientific">Dreissena polymorpha</name>
    <name type="common">Zebra mussel</name>
    <name type="synonym">Mytilus polymorpha</name>
    <dbReference type="NCBI Taxonomy" id="45954"/>
    <lineage>
        <taxon>Eukaryota</taxon>
        <taxon>Metazoa</taxon>
        <taxon>Spiralia</taxon>
        <taxon>Lophotrochozoa</taxon>
        <taxon>Mollusca</taxon>
        <taxon>Bivalvia</taxon>
        <taxon>Autobranchia</taxon>
        <taxon>Heteroconchia</taxon>
        <taxon>Euheterodonta</taxon>
        <taxon>Imparidentia</taxon>
        <taxon>Neoheterodontei</taxon>
        <taxon>Myida</taxon>
        <taxon>Dreissenoidea</taxon>
        <taxon>Dreissenidae</taxon>
        <taxon>Dreissena</taxon>
    </lineage>
</organism>
<sequence length="94" mass="10210">MRDGGLQGKVEDKGEQHDKHHLDITMNGEKPEEVTNFKYLGTTLSKDGTSTIEVLMRIAMATTAMALLSRLWTSSSASPPCTGSKSSSKSSFFL</sequence>
<feature type="region of interest" description="Disordered" evidence="1">
    <location>
        <begin position="1"/>
        <end position="28"/>
    </location>
</feature>
<dbReference type="AlphaFoldDB" id="A0A9D4DXW5"/>
<name>A0A9D4DXW5_DREPO</name>
<feature type="region of interest" description="Disordered" evidence="1">
    <location>
        <begin position="74"/>
        <end position="94"/>
    </location>
</feature>
<protein>
    <submittedName>
        <fullName evidence="2">Uncharacterized protein</fullName>
    </submittedName>
</protein>
<evidence type="ECO:0000256" key="1">
    <source>
        <dbReference type="SAM" id="MobiDB-lite"/>
    </source>
</evidence>
<dbReference type="EMBL" id="JAIWYP010000009">
    <property type="protein sequence ID" value="KAH3768495.1"/>
    <property type="molecule type" value="Genomic_DNA"/>
</dbReference>
<proteinExistence type="predicted"/>
<reference evidence="2" key="2">
    <citation type="submission" date="2020-11" db="EMBL/GenBank/DDBJ databases">
        <authorList>
            <person name="McCartney M.A."/>
            <person name="Auch B."/>
            <person name="Kono T."/>
            <person name="Mallez S."/>
            <person name="Becker A."/>
            <person name="Gohl D.M."/>
            <person name="Silverstein K.A.T."/>
            <person name="Koren S."/>
            <person name="Bechman K.B."/>
            <person name="Herman A."/>
            <person name="Abrahante J.E."/>
            <person name="Garbe J."/>
        </authorList>
    </citation>
    <scope>NUCLEOTIDE SEQUENCE</scope>
    <source>
        <strain evidence="2">Duluth1</strain>
        <tissue evidence="2">Whole animal</tissue>
    </source>
</reference>
<keyword evidence="3" id="KW-1185">Reference proteome</keyword>
<reference evidence="2" key="1">
    <citation type="journal article" date="2019" name="bioRxiv">
        <title>The Genome of the Zebra Mussel, Dreissena polymorpha: A Resource for Invasive Species Research.</title>
        <authorList>
            <person name="McCartney M.A."/>
            <person name="Auch B."/>
            <person name="Kono T."/>
            <person name="Mallez S."/>
            <person name="Zhang Y."/>
            <person name="Obille A."/>
            <person name="Becker A."/>
            <person name="Abrahante J.E."/>
            <person name="Garbe J."/>
            <person name="Badalamenti J.P."/>
            <person name="Herman A."/>
            <person name="Mangelson H."/>
            <person name="Liachko I."/>
            <person name="Sullivan S."/>
            <person name="Sone E.D."/>
            <person name="Koren S."/>
            <person name="Silverstein K.A.T."/>
            <person name="Beckman K.B."/>
            <person name="Gohl D.M."/>
        </authorList>
    </citation>
    <scope>NUCLEOTIDE SEQUENCE</scope>
    <source>
        <strain evidence="2">Duluth1</strain>
        <tissue evidence="2">Whole animal</tissue>
    </source>
</reference>
<evidence type="ECO:0000313" key="2">
    <source>
        <dbReference type="EMBL" id="KAH3768495.1"/>
    </source>
</evidence>
<accession>A0A9D4DXW5</accession>
<dbReference type="Proteomes" id="UP000828390">
    <property type="component" value="Unassembled WGS sequence"/>
</dbReference>
<gene>
    <name evidence="2" type="ORF">DPMN_169708</name>
</gene>
<evidence type="ECO:0000313" key="3">
    <source>
        <dbReference type="Proteomes" id="UP000828390"/>
    </source>
</evidence>